<proteinExistence type="predicted"/>
<accession>A0A511TFQ2</accession>
<dbReference type="GO" id="GO:0016787">
    <property type="term" value="F:hydrolase activity"/>
    <property type="evidence" value="ECO:0007669"/>
    <property type="project" value="UniProtKB-KW"/>
</dbReference>
<keyword evidence="3" id="KW-0378">Hydrolase</keyword>
<dbReference type="EMBL" id="FOIB01000013">
    <property type="protein sequence ID" value="SEU38423.1"/>
    <property type="molecule type" value="Genomic_DNA"/>
</dbReference>
<protein>
    <submittedName>
        <fullName evidence="3">Alpha/beta hydrolase</fullName>
    </submittedName>
    <submittedName>
        <fullName evidence="4">Pimeloyl-ACP methyl ester carboxylesterase</fullName>
    </submittedName>
</protein>
<reference evidence="3 6" key="2">
    <citation type="submission" date="2019-07" db="EMBL/GenBank/DDBJ databases">
        <title>Whole genome shotgun sequence of Myxococcus fulvus NBRC 100333.</title>
        <authorList>
            <person name="Hosoyama A."/>
            <person name="Uohara A."/>
            <person name="Ohji S."/>
            <person name="Ichikawa N."/>
        </authorList>
    </citation>
    <scope>NUCLEOTIDE SEQUENCE [LARGE SCALE GENOMIC DNA]</scope>
    <source>
        <strain evidence="3 6">NBRC 100333</strain>
    </source>
</reference>
<dbReference type="AlphaFoldDB" id="A0A511TFQ2"/>
<dbReference type="Pfam" id="PF00561">
    <property type="entry name" value="Abhydrolase_1"/>
    <property type="match status" value="1"/>
</dbReference>
<keyword evidence="5" id="KW-1185">Reference proteome</keyword>
<dbReference type="RefSeq" id="WP_074958342.1">
    <property type="nucleotide sequence ID" value="NZ_BJXR01000072.1"/>
</dbReference>
<gene>
    <name evidence="3" type="ORF">MFU01_80180</name>
    <name evidence="4" type="ORF">SAMN05443572_11355</name>
</gene>
<evidence type="ECO:0000313" key="6">
    <source>
        <dbReference type="Proteomes" id="UP000321514"/>
    </source>
</evidence>
<dbReference type="Proteomes" id="UP000321514">
    <property type="component" value="Unassembled WGS sequence"/>
</dbReference>
<reference evidence="4 5" key="1">
    <citation type="submission" date="2016-10" db="EMBL/GenBank/DDBJ databases">
        <authorList>
            <person name="Varghese N."/>
            <person name="Submissions S."/>
        </authorList>
    </citation>
    <scope>NUCLEOTIDE SEQUENCE [LARGE SCALE GENOMIC DNA]</scope>
    <source>
        <strain evidence="4 5">DSM 16525</strain>
    </source>
</reference>
<evidence type="ECO:0000256" key="1">
    <source>
        <dbReference type="SAM" id="SignalP"/>
    </source>
</evidence>
<keyword evidence="1" id="KW-0732">Signal</keyword>
<evidence type="ECO:0000313" key="4">
    <source>
        <dbReference type="EMBL" id="SEU38423.1"/>
    </source>
</evidence>
<dbReference type="OrthoDB" id="9804723at2"/>
<dbReference type="PANTHER" id="PTHR43433:SF5">
    <property type="entry name" value="AB HYDROLASE-1 DOMAIN-CONTAINING PROTEIN"/>
    <property type="match status" value="1"/>
</dbReference>
<dbReference type="EMBL" id="BJXR01000072">
    <property type="protein sequence ID" value="GEN12981.1"/>
    <property type="molecule type" value="Genomic_DNA"/>
</dbReference>
<dbReference type="PANTHER" id="PTHR43433">
    <property type="entry name" value="HYDROLASE, ALPHA/BETA FOLD FAMILY PROTEIN"/>
    <property type="match status" value="1"/>
</dbReference>
<evidence type="ECO:0000259" key="2">
    <source>
        <dbReference type="Pfam" id="PF00561"/>
    </source>
</evidence>
<evidence type="ECO:0000313" key="5">
    <source>
        <dbReference type="Proteomes" id="UP000183760"/>
    </source>
</evidence>
<evidence type="ECO:0000313" key="3">
    <source>
        <dbReference type="EMBL" id="GEN12981.1"/>
    </source>
</evidence>
<dbReference type="Proteomes" id="UP000183760">
    <property type="component" value="Unassembled WGS sequence"/>
</dbReference>
<name>A0A511TFQ2_MYXFU</name>
<dbReference type="Gene3D" id="3.40.50.1820">
    <property type="entry name" value="alpha/beta hydrolase"/>
    <property type="match status" value="1"/>
</dbReference>
<dbReference type="SUPFAM" id="SSF53474">
    <property type="entry name" value="alpha/beta-Hydrolases"/>
    <property type="match status" value="1"/>
</dbReference>
<sequence length="279" mass="30626">MLKSYVALLPLALLALVGCSDDPEASFEPKDRWFTNRDGLKLHYLEFEGRGSPVVMLHGLLGSAHPSWVAPGIAGALAKQGHRLIILDQRGHGQSDRPYTASSYGEPMVLDVLELMDTLGIERAHLVGYSMGAAMTRVLMTRAPERVISASLGGAGVEELDPVIRAEAEARDPKGTDPDEQRILDEIAGDPPPDPRFVAAITEAWTAWWPPSIDLPSLRVPVQAVNGEFDAPYSKTVRLERELAGFENVIIPGRTHLTTLIDSRYVDSLVDFIQRNDER</sequence>
<feature type="chain" id="PRO_5022751538" evidence="1">
    <location>
        <begin position="21"/>
        <end position="279"/>
    </location>
</feature>
<dbReference type="InterPro" id="IPR000073">
    <property type="entry name" value="AB_hydrolase_1"/>
</dbReference>
<comment type="caution">
    <text evidence="3">The sequence shown here is derived from an EMBL/GenBank/DDBJ whole genome shotgun (WGS) entry which is preliminary data.</text>
</comment>
<feature type="signal peptide" evidence="1">
    <location>
        <begin position="1"/>
        <end position="20"/>
    </location>
</feature>
<dbReference type="PROSITE" id="PS51257">
    <property type="entry name" value="PROKAR_LIPOPROTEIN"/>
    <property type="match status" value="1"/>
</dbReference>
<organism evidence="3 6">
    <name type="scientific">Myxococcus fulvus</name>
    <dbReference type="NCBI Taxonomy" id="33"/>
    <lineage>
        <taxon>Bacteria</taxon>
        <taxon>Pseudomonadati</taxon>
        <taxon>Myxococcota</taxon>
        <taxon>Myxococcia</taxon>
        <taxon>Myxococcales</taxon>
        <taxon>Cystobacterineae</taxon>
        <taxon>Myxococcaceae</taxon>
        <taxon>Myxococcus</taxon>
    </lineage>
</organism>
<dbReference type="InterPro" id="IPR029058">
    <property type="entry name" value="AB_hydrolase_fold"/>
</dbReference>
<dbReference type="STRING" id="1334629.MFUL124B02_10005"/>
<dbReference type="InterPro" id="IPR050471">
    <property type="entry name" value="AB_hydrolase"/>
</dbReference>
<feature type="domain" description="AB hydrolase-1" evidence="2">
    <location>
        <begin position="53"/>
        <end position="164"/>
    </location>
</feature>